<evidence type="ECO:0000259" key="3">
    <source>
        <dbReference type="Pfam" id="PF09990"/>
    </source>
</evidence>
<keyword evidence="2" id="KW-1133">Transmembrane helix</keyword>
<keyword evidence="2" id="KW-0812">Transmembrane</keyword>
<dbReference type="RefSeq" id="WP_095641142.1">
    <property type="nucleotide sequence ID" value="NZ_NSJZ01000018.1"/>
</dbReference>
<protein>
    <recommendedName>
        <fullName evidence="3">DUF2231 domain-containing protein</fullName>
    </recommendedName>
</protein>
<feature type="transmembrane region" description="Helical" evidence="2">
    <location>
        <begin position="136"/>
        <end position="156"/>
    </location>
</feature>
<feature type="transmembrane region" description="Helical" evidence="2">
    <location>
        <begin position="106"/>
        <end position="129"/>
    </location>
</feature>
<feature type="transmembrane region" description="Helical" evidence="2">
    <location>
        <begin position="168"/>
        <end position="187"/>
    </location>
</feature>
<organism evidence="4 5">
    <name type="scientific">Paracoccus salipaludis</name>
    <dbReference type="NCBI Taxonomy" id="2032623"/>
    <lineage>
        <taxon>Bacteria</taxon>
        <taxon>Pseudomonadati</taxon>
        <taxon>Pseudomonadota</taxon>
        <taxon>Alphaproteobacteria</taxon>
        <taxon>Rhodobacterales</taxon>
        <taxon>Paracoccaceae</taxon>
        <taxon>Paracoccus</taxon>
    </lineage>
</organism>
<feature type="compositionally biased region" description="Low complexity" evidence="1">
    <location>
        <begin position="11"/>
        <end position="20"/>
    </location>
</feature>
<dbReference type="EMBL" id="NSJZ01000018">
    <property type="protein sequence ID" value="PAU96214.1"/>
    <property type="molecule type" value="Genomic_DNA"/>
</dbReference>
<keyword evidence="2" id="KW-0472">Membrane</keyword>
<gene>
    <name evidence="4" type="ORF">CK240_15000</name>
</gene>
<feature type="domain" description="DUF2231" evidence="3">
    <location>
        <begin position="67"/>
        <end position="201"/>
    </location>
</feature>
<reference evidence="4 5" key="1">
    <citation type="submission" date="2017-09" db="EMBL/GenBank/DDBJ databases">
        <title>Paracoccus alkalisoli sp. nov., isolated from saline alkaline soil.</title>
        <authorList>
            <person name="Dong X."/>
            <person name="Zhang G."/>
        </authorList>
    </citation>
    <scope>NUCLEOTIDE SEQUENCE [LARGE SCALE GENOMIC DNA]</scope>
    <source>
        <strain evidence="4 5">WN007</strain>
    </source>
</reference>
<evidence type="ECO:0000256" key="1">
    <source>
        <dbReference type="SAM" id="MobiDB-lite"/>
    </source>
</evidence>
<dbReference type="OrthoDB" id="2873672at2"/>
<dbReference type="AlphaFoldDB" id="A0A2A2GGV7"/>
<comment type="caution">
    <text evidence="4">The sequence shown here is derived from an EMBL/GenBank/DDBJ whole genome shotgun (WGS) entry which is preliminary data.</text>
</comment>
<evidence type="ECO:0000313" key="5">
    <source>
        <dbReference type="Proteomes" id="UP000218023"/>
    </source>
</evidence>
<dbReference type="Proteomes" id="UP000218023">
    <property type="component" value="Unassembled WGS sequence"/>
</dbReference>
<proteinExistence type="predicted"/>
<sequence>MAKDKNETQDDQPQQEGQAQNKGDDAAPGVDQGGKQGHGKEQEGPYEDPIADLPGFHQTSSTIAIAGHPLHAMSVAFPIALTFCTFGADLFYWWTGDSFWARAALWAAGMAFLIGVAAAFTGTLELLFVPGIRARAAAWTHAGIAVVLLSILGANWGYRLYGYEEAVLPYGILLSGFSVFMVGATGWHGGKLVFDYHLGTSETGS</sequence>
<dbReference type="Pfam" id="PF09990">
    <property type="entry name" value="DUF2231"/>
    <property type="match status" value="1"/>
</dbReference>
<evidence type="ECO:0000313" key="4">
    <source>
        <dbReference type="EMBL" id="PAU96214.1"/>
    </source>
</evidence>
<feature type="transmembrane region" description="Helical" evidence="2">
    <location>
        <begin position="75"/>
        <end position="94"/>
    </location>
</feature>
<name>A0A2A2GGV7_9RHOB</name>
<keyword evidence="5" id="KW-1185">Reference proteome</keyword>
<accession>A0A2A2GGV7</accession>
<feature type="region of interest" description="Disordered" evidence="1">
    <location>
        <begin position="1"/>
        <end position="51"/>
    </location>
</feature>
<evidence type="ECO:0000256" key="2">
    <source>
        <dbReference type="SAM" id="Phobius"/>
    </source>
</evidence>
<dbReference type="InterPro" id="IPR019251">
    <property type="entry name" value="DUF2231_TM"/>
</dbReference>